<dbReference type="SUPFAM" id="SSF88723">
    <property type="entry name" value="PIN domain-like"/>
    <property type="match status" value="1"/>
</dbReference>
<keyword evidence="7" id="KW-0614">Plasmid</keyword>
<evidence type="ECO:0000256" key="5">
    <source>
        <dbReference type="HAMAP-Rule" id="MF_00265"/>
    </source>
</evidence>
<geneLocation type="plasmid" evidence="7 8">
    <name>pSS37A-Re-1</name>
</geneLocation>
<dbReference type="Gene3D" id="3.40.50.1010">
    <property type="entry name" value="5'-nuclease"/>
    <property type="match status" value="1"/>
</dbReference>
<evidence type="ECO:0000313" key="7">
    <source>
        <dbReference type="EMBL" id="BDV36230.1"/>
    </source>
</evidence>
<feature type="domain" description="PIN" evidence="6">
    <location>
        <begin position="1"/>
        <end position="126"/>
    </location>
</feature>
<dbReference type="InterPro" id="IPR029060">
    <property type="entry name" value="PIN-like_dom_sf"/>
</dbReference>
<comment type="cofactor">
    <cofactor evidence="5">
        <name>Mg(2+)</name>
        <dbReference type="ChEBI" id="CHEBI:18420"/>
    </cofactor>
</comment>
<reference evidence="7 8" key="1">
    <citation type="journal article" date="2023" name="Int. J. Syst. Evol. Microbiol.">
        <title>Methylocystis iwaonis sp. nov., a type II methane-oxidizing bacterium from surface soil of a rice paddy field in Japan, and emended description of the genus Methylocystis (ex Whittenbury et al. 1970) Bowman et al. 1993.</title>
        <authorList>
            <person name="Kaise H."/>
            <person name="Sawadogo J.B."/>
            <person name="Alam M.S."/>
            <person name="Ueno C."/>
            <person name="Dianou D."/>
            <person name="Shinjo R."/>
            <person name="Asakawa S."/>
        </authorList>
    </citation>
    <scope>NUCLEOTIDE SEQUENCE [LARGE SCALE GENOMIC DNA]</scope>
    <source>
        <strain evidence="7 8">SS37A-Re</strain>
    </source>
</reference>
<keyword evidence="5" id="KW-0460">Magnesium</keyword>
<dbReference type="Proteomes" id="UP001317629">
    <property type="component" value="Plasmid pSS37A-Re-1"/>
</dbReference>
<dbReference type="InterPro" id="IPR002716">
    <property type="entry name" value="PIN_dom"/>
</dbReference>
<dbReference type="EMBL" id="AP027143">
    <property type="protein sequence ID" value="BDV36230.1"/>
    <property type="molecule type" value="Genomic_DNA"/>
</dbReference>
<comment type="similarity">
    <text evidence="5">Belongs to the PINc/VapC protein family.</text>
</comment>
<sequence length="133" mass="14606">MIDASAFLAILLEEPDGPEMAQRIAAAKAPYTSPLAVYETCARLMSARQIAANDAQDMLRELLDEAAVRVVPITEGMTSVALGAFEKYGRSRHPAAFNFGDCFAYACARAYRARLLFKGNDFSQTDINDSVRY</sequence>
<comment type="function">
    <text evidence="5">Toxic component of a toxin-antitoxin (TA) system. An RNase.</text>
</comment>
<keyword evidence="5" id="KW-0800">Toxin</keyword>
<dbReference type="EC" id="3.1.-.-" evidence="5"/>
<dbReference type="CDD" id="cd09871">
    <property type="entry name" value="PIN_MtVapC28-VapC30-like"/>
    <property type="match status" value="1"/>
</dbReference>
<dbReference type="HAMAP" id="MF_00265">
    <property type="entry name" value="VapC_Nob1"/>
    <property type="match status" value="1"/>
</dbReference>
<protein>
    <recommendedName>
        <fullName evidence="5">Ribonuclease VapC</fullName>
        <shortName evidence="5">RNase VapC</shortName>
        <ecNumber evidence="5">3.1.-.-</ecNumber>
    </recommendedName>
    <alternativeName>
        <fullName evidence="5">Toxin VapC</fullName>
    </alternativeName>
</protein>
<keyword evidence="4 5" id="KW-0378">Hydrolase</keyword>
<dbReference type="InterPro" id="IPR022907">
    <property type="entry name" value="VapC_family"/>
</dbReference>
<evidence type="ECO:0000256" key="1">
    <source>
        <dbReference type="ARBA" id="ARBA00022649"/>
    </source>
</evidence>
<organism evidence="7 8">
    <name type="scientific">Methylocystis iwaonis</name>
    <dbReference type="NCBI Taxonomy" id="2885079"/>
    <lineage>
        <taxon>Bacteria</taxon>
        <taxon>Pseudomonadati</taxon>
        <taxon>Pseudomonadota</taxon>
        <taxon>Alphaproteobacteria</taxon>
        <taxon>Hyphomicrobiales</taxon>
        <taxon>Methylocystaceae</taxon>
        <taxon>Methylocystis</taxon>
    </lineage>
</organism>
<keyword evidence="8" id="KW-1185">Reference proteome</keyword>
<evidence type="ECO:0000256" key="3">
    <source>
        <dbReference type="ARBA" id="ARBA00022723"/>
    </source>
</evidence>
<feature type="binding site" evidence="5">
    <location>
        <position position="3"/>
    </location>
    <ligand>
        <name>Mg(2+)</name>
        <dbReference type="ChEBI" id="CHEBI:18420"/>
    </ligand>
</feature>
<evidence type="ECO:0000313" key="8">
    <source>
        <dbReference type="Proteomes" id="UP001317629"/>
    </source>
</evidence>
<keyword evidence="1 5" id="KW-1277">Toxin-antitoxin system</keyword>
<keyword evidence="3 5" id="KW-0479">Metal-binding</keyword>
<gene>
    <name evidence="7" type="primary">vapC_7</name>
    <name evidence="5" type="synonym">vapC</name>
    <name evidence="7" type="ORF">SS37A_37600</name>
</gene>
<evidence type="ECO:0000259" key="6">
    <source>
        <dbReference type="Pfam" id="PF01850"/>
    </source>
</evidence>
<feature type="binding site" evidence="5">
    <location>
        <position position="101"/>
    </location>
    <ligand>
        <name>Mg(2+)</name>
        <dbReference type="ChEBI" id="CHEBI:18420"/>
    </ligand>
</feature>
<keyword evidence="2 5" id="KW-0540">Nuclease</keyword>
<accession>A0ABM8EDY8</accession>
<dbReference type="Pfam" id="PF01850">
    <property type="entry name" value="PIN"/>
    <property type="match status" value="1"/>
</dbReference>
<proteinExistence type="inferred from homology"/>
<name>A0ABM8EDY8_9HYPH</name>
<evidence type="ECO:0000256" key="4">
    <source>
        <dbReference type="ARBA" id="ARBA00022801"/>
    </source>
</evidence>
<evidence type="ECO:0000256" key="2">
    <source>
        <dbReference type="ARBA" id="ARBA00022722"/>
    </source>
</evidence>